<evidence type="ECO:0000313" key="2">
    <source>
        <dbReference type="Proteomes" id="UP001317742"/>
    </source>
</evidence>
<dbReference type="EMBL" id="AP026709">
    <property type="protein sequence ID" value="BDQ36037.1"/>
    <property type="molecule type" value="Genomic_DNA"/>
</dbReference>
<protein>
    <submittedName>
        <fullName evidence="1">Uncharacterized protein</fullName>
    </submittedName>
</protein>
<sequence length="260" mass="29062">MLLSFPNLHPELWTNGPLKGLKFLDPGLNEASFDQAFRPEDLPLDHNTATALINDCINFGEQFKDPSEMAYFGAVTTDDFYEGSSMSIQAQLTRQFDDGQGSKQEREEKEARSKAQFILLLAWFFEERMIELSGLEKGIKARWKSMDTTLGVDDEDRINERVVDLGNAQSHTGGVSDGQTIPLPWQRVVEALPAFIPEDTTLVCSNSEIIDAWEELDIEFSENEDGMLTATLPAWKFAGRRRAPEGTPTALKSVTVGILK</sequence>
<reference evidence="1 2" key="1">
    <citation type="submission" date="2022-08" db="EMBL/GenBank/DDBJ databases">
        <title>Genome Sequence of the sulphate-reducing bacterium, Pseudodesulfovibrio sp. SYK.</title>
        <authorList>
            <person name="Kondo R."/>
            <person name="Kataoka T."/>
        </authorList>
    </citation>
    <scope>NUCLEOTIDE SEQUENCE [LARGE SCALE GENOMIC DNA]</scope>
    <source>
        <strain evidence="1 2">SYK</strain>
    </source>
</reference>
<dbReference type="RefSeq" id="WP_281761964.1">
    <property type="nucleotide sequence ID" value="NZ_AP026709.1"/>
</dbReference>
<keyword evidence="2" id="KW-1185">Reference proteome</keyword>
<proteinExistence type="predicted"/>
<accession>A0ABN6S202</accession>
<name>A0ABN6S202_9BACT</name>
<dbReference type="Proteomes" id="UP001317742">
    <property type="component" value="Chromosome"/>
</dbReference>
<evidence type="ECO:0000313" key="1">
    <source>
        <dbReference type="EMBL" id="BDQ36037.1"/>
    </source>
</evidence>
<organism evidence="1 2">
    <name type="scientific">Pseudodesulfovibrio nedwellii</name>
    <dbReference type="NCBI Taxonomy" id="2973072"/>
    <lineage>
        <taxon>Bacteria</taxon>
        <taxon>Pseudomonadati</taxon>
        <taxon>Thermodesulfobacteriota</taxon>
        <taxon>Desulfovibrionia</taxon>
        <taxon>Desulfovibrionales</taxon>
        <taxon>Desulfovibrionaceae</taxon>
    </lineage>
</organism>
<gene>
    <name evidence="1" type="ORF">SYK_03970</name>
</gene>